<keyword evidence="11" id="KW-1185">Reference proteome</keyword>
<dbReference type="EMBL" id="JACEMT010000031">
    <property type="protein sequence ID" value="MBA4500999.1"/>
    <property type="molecule type" value="Genomic_DNA"/>
</dbReference>
<keyword evidence="6 7" id="KW-0413">Isomerase</keyword>
<dbReference type="PANTHER" id="PTHR47245:SF1">
    <property type="entry name" value="FOLDASE PROTEIN PRSA"/>
    <property type="match status" value="1"/>
</dbReference>
<dbReference type="PROSITE" id="PS50198">
    <property type="entry name" value="PPIC_PPIASE_2"/>
    <property type="match status" value="1"/>
</dbReference>
<keyword evidence="5 7" id="KW-0697">Rotamase</keyword>
<sequence length="300" mass="34358">MFSFKKKIAAYIFLPTLGFTSFVQASDNILEADGFNVSVEDFEQYSKAQLPESGREAILAQEQKVRQLVQNLYVIRALATEAKEDKTVDMEKVDWAVDFYRERLLMEEHLNSLVDAEIEKINFETSAKEYYQANTDEFKIQERVRAQHILISTSERSEEDALAIANAAHKKLKDGVEFVKVVAEYSDDPSAAKNLGTLGFFGRGQMVKPFEEKAFSMDLNEISEPVKTRFGYHIIMVLAKEEAGQKKFDDVKSFIVNKLKTEKMREIRQSIISDVSTGDKDFGLKLNEKLLKELEEKYSK</sequence>
<reference evidence="10 11" key="1">
    <citation type="submission" date="2020-07" db="EMBL/GenBank/DDBJ databases">
        <title>Bacterium isolated from marien macroalgae.</title>
        <authorList>
            <person name="Zhu K."/>
            <person name="Lu D."/>
            <person name="Du Z."/>
        </authorList>
    </citation>
    <scope>NUCLEOTIDE SEQUENCE [LARGE SCALE GENOMIC DNA]</scope>
    <source>
        <strain evidence="10 11">3-1745</strain>
    </source>
</reference>
<evidence type="ECO:0000256" key="4">
    <source>
        <dbReference type="ARBA" id="ARBA00022729"/>
    </source>
</evidence>
<evidence type="ECO:0000256" key="1">
    <source>
        <dbReference type="ARBA" id="ARBA00000971"/>
    </source>
</evidence>
<evidence type="ECO:0000256" key="2">
    <source>
        <dbReference type="ARBA" id="ARBA00007656"/>
    </source>
</evidence>
<name>A0A7W2AB32_9GAMM</name>
<dbReference type="PANTHER" id="PTHR47245">
    <property type="entry name" value="PEPTIDYLPROLYL ISOMERASE"/>
    <property type="match status" value="1"/>
</dbReference>
<evidence type="ECO:0000313" key="11">
    <source>
        <dbReference type="Proteomes" id="UP000538931"/>
    </source>
</evidence>
<dbReference type="RefSeq" id="WP_181736464.1">
    <property type="nucleotide sequence ID" value="NZ_JACEMT010000031.1"/>
</dbReference>
<comment type="catalytic activity">
    <reaction evidence="1">
        <text>[protein]-peptidylproline (omega=180) = [protein]-peptidylproline (omega=0)</text>
        <dbReference type="Rhea" id="RHEA:16237"/>
        <dbReference type="Rhea" id="RHEA-COMP:10747"/>
        <dbReference type="Rhea" id="RHEA-COMP:10748"/>
        <dbReference type="ChEBI" id="CHEBI:83833"/>
        <dbReference type="ChEBI" id="CHEBI:83834"/>
        <dbReference type="EC" id="5.2.1.8"/>
    </reaction>
</comment>
<dbReference type="Proteomes" id="UP000538931">
    <property type="component" value="Unassembled WGS sequence"/>
</dbReference>
<accession>A0A7W2AB32</accession>
<dbReference type="InterPro" id="IPR046357">
    <property type="entry name" value="PPIase_dom_sf"/>
</dbReference>
<feature type="signal peptide" evidence="8">
    <location>
        <begin position="1"/>
        <end position="25"/>
    </location>
</feature>
<dbReference type="Gene3D" id="3.10.50.40">
    <property type="match status" value="1"/>
</dbReference>
<dbReference type="SUPFAM" id="SSF54534">
    <property type="entry name" value="FKBP-like"/>
    <property type="match status" value="1"/>
</dbReference>
<dbReference type="InterPro" id="IPR050245">
    <property type="entry name" value="PrsA_foldase"/>
</dbReference>
<evidence type="ECO:0000256" key="8">
    <source>
        <dbReference type="SAM" id="SignalP"/>
    </source>
</evidence>
<organism evidence="10 11">
    <name type="scientific">Marinobacterium marinum</name>
    <dbReference type="NCBI Taxonomy" id="2756129"/>
    <lineage>
        <taxon>Bacteria</taxon>
        <taxon>Pseudomonadati</taxon>
        <taxon>Pseudomonadota</taxon>
        <taxon>Gammaproteobacteria</taxon>
        <taxon>Oceanospirillales</taxon>
        <taxon>Oceanospirillaceae</taxon>
        <taxon>Marinobacterium</taxon>
    </lineage>
</organism>
<dbReference type="AlphaFoldDB" id="A0A7W2AB32"/>
<dbReference type="Pfam" id="PF13616">
    <property type="entry name" value="Rotamase_3"/>
    <property type="match status" value="1"/>
</dbReference>
<comment type="caution">
    <text evidence="10">The sequence shown here is derived from an EMBL/GenBank/DDBJ whole genome shotgun (WGS) entry which is preliminary data.</text>
</comment>
<proteinExistence type="inferred from homology"/>
<dbReference type="InterPro" id="IPR000297">
    <property type="entry name" value="PPIase_PpiC"/>
</dbReference>
<dbReference type="EC" id="5.2.1.8" evidence="3"/>
<keyword evidence="4 8" id="KW-0732">Signal</keyword>
<evidence type="ECO:0000256" key="3">
    <source>
        <dbReference type="ARBA" id="ARBA00013194"/>
    </source>
</evidence>
<evidence type="ECO:0000259" key="9">
    <source>
        <dbReference type="PROSITE" id="PS50198"/>
    </source>
</evidence>
<feature type="domain" description="PpiC" evidence="9">
    <location>
        <begin position="141"/>
        <end position="239"/>
    </location>
</feature>
<gene>
    <name evidence="10" type="ORF">H1S06_01275</name>
</gene>
<protein>
    <recommendedName>
        <fullName evidence="3">peptidylprolyl isomerase</fullName>
        <ecNumber evidence="3">5.2.1.8</ecNumber>
    </recommendedName>
</protein>
<comment type="similarity">
    <text evidence="2">Belongs to the PpiC/parvulin rotamase family.</text>
</comment>
<evidence type="ECO:0000313" key="10">
    <source>
        <dbReference type="EMBL" id="MBA4500999.1"/>
    </source>
</evidence>
<evidence type="ECO:0000256" key="7">
    <source>
        <dbReference type="PROSITE-ProRule" id="PRU00278"/>
    </source>
</evidence>
<feature type="chain" id="PRO_5031278125" description="peptidylprolyl isomerase" evidence="8">
    <location>
        <begin position="26"/>
        <end position="300"/>
    </location>
</feature>
<evidence type="ECO:0000256" key="6">
    <source>
        <dbReference type="ARBA" id="ARBA00023235"/>
    </source>
</evidence>
<evidence type="ECO:0000256" key="5">
    <source>
        <dbReference type="ARBA" id="ARBA00023110"/>
    </source>
</evidence>
<dbReference type="GO" id="GO:0003755">
    <property type="term" value="F:peptidyl-prolyl cis-trans isomerase activity"/>
    <property type="evidence" value="ECO:0007669"/>
    <property type="project" value="UniProtKB-KW"/>
</dbReference>